<organism evidence="4 5">
    <name type="scientific">Weissella ceti</name>
    <dbReference type="NCBI Taxonomy" id="759620"/>
    <lineage>
        <taxon>Bacteria</taxon>
        <taxon>Bacillati</taxon>
        <taxon>Bacillota</taxon>
        <taxon>Bacilli</taxon>
        <taxon>Lactobacillales</taxon>
        <taxon>Lactobacillaceae</taxon>
        <taxon>Weissella</taxon>
    </lineage>
</organism>
<dbReference type="Pfam" id="PF02517">
    <property type="entry name" value="Rce1-like"/>
    <property type="match status" value="1"/>
</dbReference>
<dbReference type="Proteomes" id="UP000029079">
    <property type="component" value="Chromosome"/>
</dbReference>
<protein>
    <submittedName>
        <fullName evidence="4">Putative metal-dependent membrane protease</fullName>
    </submittedName>
</protein>
<evidence type="ECO:0000259" key="3">
    <source>
        <dbReference type="Pfam" id="PF02517"/>
    </source>
</evidence>
<sequence length="233" mass="25494">MQTVGRFVKCGLWIIVSMVLFGMIDSVGNELVPMVTSDLMGLPKNGFISILVMIVAVLGVAFLVAKVVIFAIRKANPAFKVLEPFTFTDGKWIVLGYALFSILNILFSKLVVSGSSSANQQAVESVFNTGTFGIVFMAVSAVIVAPILEELIFRGLIFNYLTPTIRWWGSCLLSGAVFAYIHVMVDFSFITFTPYFIIGTVLGFIYYKTGKIQYAIGAHMLSNAISVATLLLR</sequence>
<reference evidence="4 5" key="1">
    <citation type="journal article" date="2014" name="Genome Announc.">
        <title>Complete Genome Sequences of Fish Pathogenic Weissella ceti Strains WS74 and WS105.</title>
        <authorList>
            <person name="Figueiredo H.C."/>
            <person name="Leal C.A."/>
            <person name="Dorella F.A."/>
            <person name="Carvalho A.F."/>
            <person name="Soares S.C."/>
            <person name="Pereira F.L."/>
            <person name="Azevedo V.A."/>
        </authorList>
    </citation>
    <scope>NUCLEOTIDE SEQUENCE [LARGE SCALE GENOMIC DNA]</scope>
    <source>
        <strain evidence="4 5">WS74</strain>
    </source>
</reference>
<evidence type="ECO:0000256" key="2">
    <source>
        <dbReference type="SAM" id="Phobius"/>
    </source>
</evidence>
<dbReference type="KEGG" id="wci:WS105_0537"/>
<dbReference type="GO" id="GO:0006508">
    <property type="term" value="P:proteolysis"/>
    <property type="evidence" value="ECO:0007669"/>
    <property type="project" value="UniProtKB-KW"/>
</dbReference>
<dbReference type="InterPro" id="IPR003675">
    <property type="entry name" value="Rce1/LyrA-like_dom"/>
</dbReference>
<feature type="domain" description="CAAX prenyl protease 2/Lysostaphin resistance protein A-like" evidence="3">
    <location>
        <begin position="133"/>
        <end position="225"/>
    </location>
</feature>
<feature type="transmembrane region" description="Helical" evidence="2">
    <location>
        <begin position="132"/>
        <end position="153"/>
    </location>
</feature>
<keyword evidence="5" id="KW-1185">Reference proteome</keyword>
<dbReference type="PATRIC" id="fig|759620.7.peg.526"/>
<dbReference type="GO" id="GO:0080120">
    <property type="term" value="P:CAAX-box protein maturation"/>
    <property type="evidence" value="ECO:0007669"/>
    <property type="project" value="UniProtKB-ARBA"/>
</dbReference>
<dbReference type="OrthoDB" id="8607342at2"/>
<gene>
    <name evidence="4" type="ORF">WS74_0540</name>
</gene>
<dbReference type="PANTHER" id="PTHR36435">
    <property type="entry name" value="SLR1288 PROTEIN"/>
    <property type="match status" value="1"/>
</dbReference>
<keyword evidence="2" id="KW-1133">Transmembrane helix</keyword>
<dbReference type="AlphaFoldDB" id="A0A075TZY7"/>
<proteinExistence type="inferred from homology"/>
<feature type="transmembrane region" description="Helical" evidence="2">
    <location>
        <begin position="189"/>
        <end position="207"/>
    </location>
</feature>
<feature type="transmembrane region" description="Helical" evidence="2">
    <location>
        <begin position="47"/>
        <end position="72"/>
    </location>
</feature>
<dbReference type="STRING" id="759620.WS105_0537"/>
<keyword evidence="2" id="KW-0812">Transmembrane</keyword>
<feature type="transmembrane region" description="Helical" evidence="2">
    <location>
        <begin position="165"/>
        <end position="183"/>
    </location>
</feature>
<keyword evidence="2" id="KW-0472">Membrane</keyword>
<comment type="similarity">
    <text evidence="1">Belongs to the UPF0177 family.</text>
</comment>
<evidence type="ECO:0000313" key="4">
    <source>
        <dbReference type="EMBL" id="AIM62792.1"/>
    </source>
</evidence>
<dbReference type="InterPro" id="IPR052710">
    <property type="entry name" value="CAAX_protease"/>
</dbReference>
<reference evidence="5" key="2">
    <citation type="submission" date="2014-08" db="EMBL/GenBank/DDBJ databases">
        <title>Complete genome of Weissella ceti strain WS74 isolated from diseased rainbow trout in Brazil.</title>
        <authorList>
            <person name="Figueiredo H.C.P."/>
            <person name="Leal C.A.G."/>
            <person name="Pereira F.L."/>
            <person name="Soares S.C."/>
            <person name="Dorella F.A."/>
            <person name="Carvalho A.F."/>
            <person name="Azevedo V.A.C."/>
        </authorList>
    </citation>
    <scope>NUCLEOTIDE SEQUENCE [LARGE SCALE GENOMIC DNA]</scope>
    <source>
        <strain evidence="5">WS74</strain>
    </source>
</reference>
<evidence type="ECO:0000256" key="1">
    <source>
        <dbReference type="ARBA" id="ARBA00009067"/>
    </source>
</evidence>
<dbReference type="RefSeq" id="WP_009765362.1">
    <property type="nucleotide sequence ID" value="NZ_CP009223.1"/>
</dbReference>
<dbReference type="KEGG" id="wce:WS08_0539"/>
<evidence type="ECO:0000313" key="5">
    <source>
        <dbReference type="Proteomes" id="UP000029079"/>
    </source>
</evidence>
<name>A0A075TZY7_9LACO</name>
<dbReference type="PANTHER" id="PTHR36435:SF1">
    <property type="entry name" value="CAAX AMINO TERMINAL PROTEASE FAMILY PROTEIN"/>
    <property type="match status" value="1"/>
</dbReference>
<feature type="transmembrane region" description="Helical" evidence="2">
    <location>
        <begin position="7"/>
        <end position="27"/>
    </location>
</feature>
<dbReference type="KEGG" id="wct:WS74_0540"/>
<keyword evidence="4" id="KW-0378">Hydrolase</keyword>
<dbReference type="GO" id="GO:0004175">
    <property type="term" value="F:endopeptidase activity"/>
    <property type="evidence" value="ECO:0007669"/>
    <property type="project" value="UniProtKB-ARBA"/>
</dbReference>
<dbReference type="EMBL" id="CP009223">
    <property type="protein sequence ID" value="AIM62792.1"/>
    <property type="molecule type" value="Genomic_DNA"/>
</dbReference>
<keyword evidence="4" id="KW-0645">Protease</keyword>
<feature type="transmembrane region" description="Helical" evidence="2">
    <location>
        <begin position="92"/>
        <end position="112"/>
    </location>
</feature>
<accession>A0A075TZY7</accession>